<keyword evidence="3 6" id="KW-0133">Cell shape</keyword>
<organism evidence="9 10">
    <name type="scientific">Thalassobacillus hwangdonensis</name>
    <dbReference type="NCBI Taxonomy" id="546108"/>
    <lineage>
        <taxon>Bacteria</taxon>
        <taxon>Bacillati</taxon>
        <taxon>Bacillota</taxon>
        <taxon>Bacilli</taxon>
        <taxon>Bacillales</taxon>
        <taxon>Bacillaceae</taxon>
        <taxon>Thalassobacillus</taxon>
    </lineage>
</organism>
<evidence type="ECO:0000313" key="9">
    <source>
        <dbReference type="EMBL" id="MFD1018636.1"/>
    </source>
</evidence>
<keyword evidence="2 9" id="KW-0808">Transferase</keyword>
<evidence type="ECO:0000256" key="2">
    <source>
        <dbReference type="ARBA" id="ARBA00022679"/>
    </source>
</evidence>
<dbReference type="PROSITE" id="PS52029">
    <property type="entry name" value="LD_TPASE"/>
    <property type="match status" value="1"/>
</dbReference>
<feature type="domain" description="L,D-TPase catalytic" evidence="8">
    <location>
        <begin position="24"/>
        <end position="148"/>
    </location>
</feature>
<keyword evidence="4 6" id="KW-0573">Peptidoglycan synthesis</keyword>
<dbReference type="InterPro" id="IPR005490">
    <property type="entry name" value="LD_TPept_cat_dom"/>
</dbReference>
<dbReference type="Proteomes" id="UP001596990">
    <property type="component" value="Unassembled WGS sequence"/>
</dbReference>
<dbReference type="CDD" id="cd16913">
    <property type="entry name" value="YkuD_like"/>
    <property type="match status" value="1"/>
</dbReference>
<keyword evidence="10" id="KW-1185">Reference proteome</keyword>
<feature type="chain" id="PRO_5046912007" evidence="7">
    <location>
        <begin position="20"/>
        <end position="171"/>
    </location>
</feature>
<protein>
    <submittedName>
        <fullName evidence="9">L,D-transpeptidase</fullName>
        <ecNumber evidence="9">2.3.2.-</ecNumber>
    </submittedName>
</protein>
<dbReference type="EMBL" id="JBHTKL010000001">
    <property type="protein sequence ID" value="MFD1018636.1"/>
    <property type="molecule type" value="Genomic_DNA"/>
</dbReference>
<feature type="active site" description="Nucleophile" evidence="6">
    <location>
        <position position="124"/>
    </location>
</feature>
<comment type="pathway">
    <text evidence="1 6">Cell wall biogenesis; peptidoglycan biosynthesis.</text>
</comment>
<evidence type="ECO:0000313" key="10">
    <source>
        <dbReference type="Proteomes" id="UP001596990"/>
    </source>
</evidence>
<evidence type="ECO:0000256" key="3">
    <source>
        <dbReference type="ARBA" id="ARBA00022960"/>
    </source>
</evidence>
<dbReference type="Pfam" id="PF03734">
    <property type="entry name" value="YkuD"/>
    <property type="match status" value="1"/>
</dbReference>
<dbReference type="GO" id="GO:0016746">
    <property type="term" value="F:acyltransferase activity"/>
    <property type="evidence" value="ECO:0007669"/>
    <property type="project" value="UniProtKB-KW"/>
</dbReference>
<accession>A0ABW3KZV9</accession>
<dbReference type="SUPFAM" id="SSF141523">
    <property type="entry name" value="L,D-transpeptidase catalytic domain-like"/>
    <property type="match status" value="1"/>
</dbReference>
<comment type="caution">
    <text evidence="9">The sequence shown here is derived from an EMBL/GenBank/DDBJ whole genome shotgun (WGS) entry which is preliminary data.</text>
</comment>
<name>A0ABW3KZV9_9BACI</name>
<evidence type="ECO:0000256" key="7">
    <source>
        <dbReference type="SAM" id="SignalP"/>
    </source>
</evidence>
<sequence>MKSLLLFMFLSLTVPGVHTGMTDPVIIVNKASNELAFFDKGKLQNVYPVATGKTEALTPTGTFTIKVKAKDPYYRKKNIPGGDPRNPLGSRWIGFDAKGTDGRIYGVHGTNQPSSIGRNVSQGCIRMHNKNVEALYDKVPNGAKIVIVNEDRKFEAIYDEYLKNRLSQQFQ</sequence>
<feature type="signal peptide" evidence="7">
    <location>
        <begin position="1"/>
        <end position="19"/>
    </location>
</feature>
<reference evidence="10" key="1">
    <citation type="journal article" date="2019" name="Int. J. Syst. Evol. Microbiol.">
        <title>The Global Catalogue of Microorganisms (GCM) 10K type strain sequencing project: providing services to taxonomists for standard genome sequencing and annotation.</title>
        <authorList>
            <consortium name="The Broad Institute Genomics Platform"/>
            <consortium name="The Broad Institute Genome Sequencing Center for Infectious Disease"/>
            <person name="Wu L."/>
            <person name="Ma J."/>
        </authorList>
    </citation>
    <scope>NUCLEOTIDE SEQUENCE [LARGE SCALE GENOMIC DNA]</scope>
    <source>
        <strain evidence="10">CCUG 56607</strain>
    </source>
</reference>
<dbReference type="PANTHER" id="PTHR30582">
    <property type="entry name" value="L,D-TRANSPEPTIDASE"/>
    <property type="match status" value="1"/>
</dbReference>
<keyword evidence="5 6" id="KW-0961">Cell wall biogenesis/degradation</keyword>
<dbReference type="PANTHER" id="PTHR30582:SF4">
    <property type="entry name" value="L,D-TRANSPEPTIDASE YQJB-RELATED"/>
    <property type="match status" value="1"/>
</dbReference>
<keyword evidence="9" id="KW-0012">Acyltransferase</keyword>
<gene>
    <name evidence="9" type="ORF">ACFQ2J_05410</name>
</gene>
<evidence type="ECO:0000256" key="4">
    <source>
        <dbReference type="ARBA" id="ARBA00022984"/>
    </source>
</evidence>
<proteinExistence type="predicted"/>
<dbReference type="Gene3D" id="2.40.440.10">
    <property type="entry name" value="L,D-transpeptidase catalytic domain-like"/>
    <property type="match status" value="1"/>
</dbReference>
<dbReference type="EC" id="2.3.2.-" evidence="9"/>
<evidence type="ECO:0000256" key="5">
    <source>
        <dbReference type="ARBA" id="ARBA00023316"/>
    </source>
</evidence>
<evidence type="ECO:0000256" key="6">
    <source>
        <dbReference type="PROSITE-ProRule" id="PRU01373"/>
    </source>
</evidence>
<dbReference type="InterPro" id="IPR038063">
    <property type="entry name" value="Transpep_catalytic_dom"/>
</dbReference>
<evidence type="ECO:0000256" key="1">
    <source>
        <dbReference type="ARBA" id="ARBA00004752"/>
    </source>
</evidence>
<evidence type="ECO:0000259" key="8">
    <source>
        <dbReference type="PROSITE" id="PS52029"/>
    </source>
</evidence>
<dbReference type="RefSeq" id="WP_386057286.1">
    <property type="nucleotide sequence ID" value="NZ_JBHTKL010000001.1"/>
</dbReference>
<feature type="active site" description="Proton donor/acceptor" evidence="6">
    <location>
        <position position="108"/>
    </location>
</feature>
<dbReference type="InterPro" id="IPR050979">
    <property type="entry name" value="LD-transpeptidase"/>
</dbReference>
<keyword evidence="7" id="KW-0732">Signal</keyword>